<dbReference type="GO" id="GO:0006281">
    <property type="term" value="P:DNA repair"/>
    <property type="evidence" value="ECO:0007669"/>
    <property type="project" value="TreeGrafter"/>
</dbReference>
<evidence type="ECO:0000259" key="15">
    <source>
        <dbReference type="PROSITE" id="PS51194"/>
    </source>
</evidence>
<dbReference type="InterPro" id="IPR027417">
    <property type="entry name" value="P-loop_NTPase"/>
</dbReference>
<dbReference type="AlphaFoldDB" id="A0A918U4X9"/>
<dbReference type="PROSITE" id="PS51192">
    <property type="entry name" value="HELICASE_ATP_BIND_1"/>
    <property type="match status" value="1"/>
</dbReference>
<keyword evidence="7" id="KW-0238">DNA-binding</keyword>
<feature type="compositionally biased region" description="Basic and acidic residues" evidence="13">
    <location>
        <begin position="39"/>
        <end position="49"/>
    </location>
</feature>
<keyword evidence="17" id="KW-1185">Reference proteome</keyword>
<protein>
    <recommendedName>
        <fullName evidence="11">ATP-dependent DNA helicase RecQ</fullName>
        <ecNumber evidence="10">5.6.2.4</ecNumber>
    </recommendedName>
    <alternativeName>
        <fullName evidence="12">DNA 3'-5' helicase RecQ</fullName>
    </alternativeName>
</protein>
<dbReference type="Proteomes" id="UP000645555">
    <property type="component" value="Unassembled WGS sequence"/>
</dbReference>
<evidence type="ECO:0000256" key="11">
    <source>
        <dbReference type="ARBA" id="ARBA00044535"/>
    </source>
</evidence>
<dbReference type="InterPro" id="IPR014001">
    <property type="entry name" value="Helicase_ATP-bd"/>
</dbReference>
<evidence type="ECO:0000256" key="12">
    <source>
        <dbReference type="ARBA" id="ARBA00044550"/>
    </source>
</evidence>
<dbReference type="GO" id="GO:0046872">
    <property type="term" value="F:metal ion binding"/>
    <property type="evidence" value="ECO:0007669"/>
    <property type="project" value="UniProtKB-KW"/>
</dbReference>
<keyword evidence="6" id="KW-0067">ATP-binding</keyword>
<evidence type="ECO:0000256" key="7">
    <source>
        <dbReference type="ARBA" id="ARBA00023125"/>
    </source>
</evidence>
<dbReference type="GO" id="GO:0043590">
    <property type="term" value="C:bacterial nucleoid"/>
    <property type="evidence" value="ECO:0007669"/>
    <property type="project" value="TreeGrafter"/>
</dbReference>
<feature type="region of interest" description="Disordered" evidence="13">
    <location>
        <begin position="1"/>
        <end position="67"/>
    </location>
</feature>
<dbReference type="SUPFAM" id="SSF52540">
    <property type="entry name" value="P-loop containing nucleoside triphosphate hydrolases"/>
    <property type="match status" value="1"/>
</dbReference>
<evidence type="ECO:0000256" key="9">
    <source>
        <dbReference type="ARBA" id="ARBA00034617"/>
    </source>
</evidence>
<keyword evidence="8" id="KW-0413">Isomerase</keyword>
<dbReference type="EC" id="5.6.2.4" evidence="10"/>
<dbReference type="InterPro" id="IPR004589">
    <property type="entry name" value="DNA_helicase_ATP-dep_RecQ"/>
</dbReference>
<evidence type="ECO:0000256" key="10">
    <source>
        <dbReference type="ARBA" id="ARBA00034808"/>
    </source>
</evidence>
<sequence length="651" mass="70749">MPASTQGGRRWVPQAGGERRRRAAGTLVTGPEPSPSAPAERRTRTRSDNFRTGGPFFVLPGGTRTPNPLESRVRSAMRIKVGYFRTRSLRRRLDRCAREVFGWQKLRPSQLAAMSAVMEGRDTIVVMPTGAGKSAVYQVPGVLLEGPTVVVSPLIALQRDQVANLARIEGSGASAVNSAQRARDNEAVWERVREGRLDFLFVSPEQLAKDEVVEQIAAAAPALMVVDEAHCVSSWGYDFRPDYLSLGRVRERIGRPPLLALTASAAAPVRADIVERLGMRDAHEVVAGFDRRNITLEVVRHRENTGKRRWVVERAAAEAKPGIVYAGTRRESEEYARELAALGFDSAAYHAGLSAAERSRTHDRFRDGELDVVVATSAFGMGIDKPNIRFVLHASVPGSLDSYYQEIGRAGRDGEPSTAILAYRPEDLGVQRFRTGAHPDPEVLGSLVDTVREHGGPVTATVLRERTGLSQTPLTSMLHLLEEAGAVTTHKRGVRAVPGARRDECVGEAMRIASARVDLERSRVEMMRAYAETNGCRRRHMLGYFGESLAEGDCAGCDNCARTQELRESPARTGDILSGTGPEPQESVAADGLFPPGTRVGHSTWGEGEVMSEEGDRVTVLFASVGYRTLSLPAVKARGLLTPVPPAATRG</sequence>
<dbReference type="GO" id="GO:0005524">
    <property type="term" value="F:ATP binding"/>
    <property type="evidence" value="ECO:0007669"/>
    <property type="project" value="UniProtKB-KW"/>
</dbReference>
<gene>
    <name evidence="16" type="primary">recQ</name>
    <name evidence="16" type="ORF">GCM10010515_69900</name>
</gene>
<dbReference type="PROSITE" id="PS00690">
    <property type="entry name" value="DEAH_ATP_HELICASE"/>
    <property type="match status" value="1"/>
</dbReference>
<dbReference type="InterPro" id="IPR002464">
    <property type="entry name" value="DNA/RNA_helicase_DEAH_CS"/>
</dbReference>
<evidence type="ECO:0000313" key="17">
    <source>
        <dbReference type="Proteomes" id="UP000645555"/>
    </source>
</evidence>
<dbReference type="InterPro" id="IPR036390">
    <property type="entry name" value="WH_DNA-bd_sf"/>
</dbReference>
<dbReference type="SUPFAM" id="SSF46785">
    <property type="entry name" value="Winged helix' DNA-binding domain"/>
    <property type="match status" value="1"/>
</dbReference>
<dbReference type="NCBIfam" id="TIGR00614">
    <property type="entry name" value="recQ_fam"/>
    <property type="match status" value="1"/>
</dbReference>
<comment type="caution">
    <text evidence="16">The sequence shown here is derived from an EMBL/GenBank/DDBJ whole genome shotgun (WGS) entry which is preliminary data.</text>
</comment>
<feature type="domain" description="Helicase C-terminal" evidence="15">
    <location>
        <begin position="311"/>
        <end position="459"/>
    </location>
</feature>
<dbReference type="Pfam" id="PF00270">
    <property type="entry name" value="DEAD"/>
    <property type="match status" value="1"/>
</dbReference>
<feature type="domain" description="Helicase ATP-binding" evidence="14">
    <location>
        <begin position="114"/>
        <end position="283"/>
    </location>
</feature>
<dbReference type="PANTHER" id="PTHR13710">
    <property type="entry name" value="DNA HELICASE RECQ FAMILY MEMBER"/>
    <property type="match status" value="1"/>
</dbReference>
<dbReference type="PROSITE" id="PS51194">
    <property type="entry name" value="HELICASE_CTER"/>
    <property type="match status" value="1"/>
</dbReference>
<dbReference type="GO" id="GO:0005737">
    <property type="term" value="C:cytoplasm"/>
    <property type="evidence" value="ECO:0007669"/>
    <property type="project" value="TreeGrafter"/>
</dbReference>
<dbReference type="SMART" id="SM00490">
    <property type="entry name" value="HELICc"/>
    <property type="match status" value="1"/>
</dbReference>
<dbReference type="GO" id="GO:0003677">
    <property type="term" value="F:DNA binding"/>
    <property type="evidence" value="ECO:0007669"/>
    <property type="project" value="UniProtKB-KW"/>
</dbReference>
<evidence type="ECO:0000256" key="2">
    <source>
        <dbReference type="ARBA" id="ARBA00022723"/>
    </source>
</evidence>
<keyword evidence="4" id="KW-0378">Hydrolase</keyword>
<dbReference type="Pfam" id="PF16124">
    <property type="entry name" value="RecQ_Zn_bind"/>
    <property type="match status" value="1"/>
</dbReference>
<proteinExistence type="inferred from homology"/>
<dbReference type="Pfam" id="PF00271">
    <property type="entry name" value="Helicase_C"/>
    <property type="match status" value="1"/>
</dbReference>
<evidence type="ECO:0000256" key="5">
    <source>
        <dbReference type="ARBA" id="ARBA00022806"/>
    </source>
</evidence>
<comment type="similarity">
    <text evidence="1">Belongs to the helicase family. RecQ subfamily.</text>
</comment>
<dbReference type="InterPro" id="IPR032284">
    <property type="entry name" value="RecQ_Zn-bd"/>
</dbReference>
<dbReference type="GO" id="GO:0006310">
    <property type="term" value="P:DNA recombination"/>
    <property type="evidence" value="ECO:0007669"/>
    <property type="project" value="InterPro"/>
</dbReference>
<dbReference type="GO" id="GO:0016787">
    <property type="term" value="F:hydrolase activity"/>
    <property type="evidence" value="ECO:0007669"/>
    <property type="project" value="UniProtKB-KW"/>
</dbReference>
<keyword evidence="5 16" id="KW-0347">Helicase</keyword>
<reference evidence="16" key="1">
    <citation type="journal article" date="2014" name="Int. J. Syst. Evol. Microbiol.">
        <title>Complete genome sequence of Corynebacterium casei LMG S-19264T (=DSM 44701T), isolated from a smear-ripened cheese.</title>
        <authorList>
            <consortium name="US DOE Joint Genome Institute (JGI-PGF)"/>
            <person name="Walter F."/>
            <person name="Albersmeier A."/>
            <person name="Kalinowski J."/>
            <person name="Ruckert C."/>
        </authorList>
    </citation>
    <scope>NUCLEOTIDE SEQUENCE</scope>
    <source>
        <strain evidence="16">JCM 4956</strain>
    </source>
</reference>
<evidence type="ECO:0000256" key="13">
    <source>
        <dbReference type="SAM" id="MobiDB-lite"/>
    </source>
</evidence>
<keyword evidence="3" id="KW-0547">Nucleotide-binding</keyword>
<dbReference type="EMBL" id="BMWD01000038">
    <property type="protein sequence ID" value="GGX92993.1"/>
    <property type="molecule type" value="Genomic_DNA"/>
</dbReference>
<dbReference type="InterPro" id="IPR011545">
    <property type="entry name" value="DEAD/DEAH_box_helicase_dom"/>
</dbReference>
<dbReference type="InterPro" id="IPR001650">
    <property type="entry name" value="Helicase_C-like"/>
</dbReference>
<accession>A0A918U4X9</accession>
<evidence type="ECO:0000256" key="6">
    <source>
        <dbReference type="ARBA" id="ARBA00022840"/>
    </source>
</evidence>
<evidence type="ECO:0000256" key="3">
    <source>
        <dbReference type="ARBA" id="ARBA00022741"/>
    </source>
</evidence>
<dbReference type="PANTHER" id="PTHR13710:SF105">
    <property type="entry name" value="ATP-DEPENDENT DNA HELICASE Q1"/>
    <property type="match status" value="1"/>
</dbReference>
<dbReference type="CDD" id="cd17920">
    <property type="entry name" value="DEXHc_RecQ"/>
    <property type="match status" value="1"/>
</dbReference>
<evidence type="ECO:0000313" key="16">
    <source>
        <dbReference type="EMBL" id="GGX92993.1"/>
    </source>
</evidence>
<dbReference type="Gene3D" id="3.40.50.300">
    <property type="entry name" value="P-loop containing nucleotide triphosphate hydrolases"/>
    <property type="match status" value="2"/>
</dbReference>
<organism evidence="16 17">
    <name type="scientific">Streptomyces fructofermentans</name>
    <dbReference type="NCBI Taxonomy" id="152141"/>
    <lineage>
        <taxon>Bacteria</taxon>
        <taxon>Bacillati</taxon>
        <taxon>Actinomycetota</taxon>
        <taxon>Actinomycetes</taxon>
        <taxon>Kitasatosporales</taxon>
        <taxon>Streptomycetaceae</taxon>
        <taxon>Streptomyces</taxon>
    </lineage>
</organism>
<evidence type="ECO:0000259" key="14">
    <source>
        <dbReference type="PROSITE" id="PS51192"/>
    </source>
</evidence>
<feature type="region of interest" description="Disordered" evidence="13">
    <location>
        <begin position="572"/>
        <end position="591"/>
    </location>
</feature>
<evidence type="ECO:0000256" key="1">
    <source>
        <dbReference type="ARBA" id="ARBA00005446"/>
    </source>
</evidence>
<name>A0A918U4X9_9ACTN</name>
<evidence type="ECO:0000256" key="4">
    <source>
        <dbReference type="ARBA" id="ARBA00022801"/>
    </source>
</evidence>
<keyword evidence="2" id="KW-0479">Metal-binding</keyword>
<dbReference type="GO" id="GO:0009378">
    <property type="term" value="F:four-way junction helicase activity"/>
    <property type="evidence" value="ECO:0007669"/>
    <property type="project" value="TreeGrafter"/>
</dbReference>
<dbReference type="SMART" id="SM00487">
    <property type="entry name" value="DEXDc"/>
    <property type="match status" value="1"/>
</dbReference>
<reference evidence="16" key="2">
    <citation type="submission" date="2020-09" db="EMBL/GenBank/DDBJ databases">
        <authorList>
            <person name="Sun Q."/>
            <person name="Ohkuma M."/>
        </authorList>
    </citation>
    <scope>NUCLEOTIDE SEQUENCE</scope>
    <source>
        <strain evidence="16">JCM 4956</strain>
    </source>
</reference>
<evidence type="ECO:0000256" key="8">
    <source>
        <dbReference type="ARBA" id="ARBA00023235"/>
    </source>
</evidence>
<dbReference type="GO" id="GO:0043138">
    <property type="term" value="F:3'-5' DNA helicase activity"/>
    <property type="evidence" value="ECO:0007669"/>
    <property type="project" value="UniProtKB-EC"/>
</dbReference>
<comment type="catalytic activity">
    <reaction evidence="9">
        <text>Couples ATP hydrolysis with the unwinding of duplex DNA by translocating in the 3'-5' direction.</text>
        <dbReference type="EC" id="5.6.2.4"/>
    </reaction>
</comment>
<dbReference type="GO" id="GO:0030894">
    <property type="term" value="C:replisome"/>
    <property type="evidence" value="ECO:0007669"/>
    <property type="project" value="TreeGrafter"/>
</dbReference>